<evidence type="ECO:0000313" key="6">
    <source>
        <dbReference type="Proteomes" id="UP000694865"/>
    </source>
</evidence>
<dbReference type="PANTHER" id="PTHR11339">
    <property type="entry name" value="EXTRACELLULAR MATRIX GLYCOPROTEIN RELATED"/>
    <property type="match status" value="1"/>
</dbReference>
<name>A0A0U2USN3_SACKO</name>
<reference evidence="5" key="1">
    <citation type="journal article" date="2015" name="Nature">
        <title>Hemichordate genomes and deuterostome origins.</title>
        <authorList>
            <person name="Simakov O."/>
            <person name="Kawashima T."/>
            <person name="Marletaz F."/>
            <person name="Jenkins J."/>
            <person name="Koyanagi R."/>
            <person name="Mitros T."/>
            <person name="Hisata K."/>
            <person name="Bredeson J."/>
            <person name="Shoguchi E."/>
            <person name="Gyoja F."/>
            <person name="Yue J.X."/>
            <person name="Chen Y.C."/>
            <person name="Freeman R.M.Jr."/>
            <person name="Sasaki A."/>
            <person name="Hikosaka-Katayama T."/>
            <person name="Sato A."/>
            <person name="Fujie M."/>
            <person name="Baughman K.W."/>
            <person name="Levine J."/>
            <person name="Gonzalez P."/>
            <person name="Cameron C."/>
            <person name="Fritzenwanker J.H."/>
            <person name="Pani A.M."/>
            <person name="Goto H."/>
            <person name="Kanda M."/>
            <person name="Arakaki N."/>
            <person name="Yamasaki S."/>
            <person name="Qu J."/>
            <person name="Cree A."/>
            <person name="Ding Y."/>
            <person name="Dinh H.H."/>
            <person name="Dugan S."/>
            <person name="Holder M."/>
            <person name="Jhangiani S.N."/>
            <person name="Kovar C.L."/>
            <person name="Lee S.L."/>
            <person name="Lewis L.R."/>
            <person name="Morton D."/>
            <person name="Nazareth L.V."/>
            <person name="Okwuonu G."/>
            <person name="Santibanez J."/>
            <person name="Chen R."/>
            <person name="Richards S."/>
            <person name="Muzny D.M."/>
            <person name="Gillis A."/>
            <person name="Peshkin L."/>
            <person name="Wu M."/>
            <person name="Humphreys T."/>
            <person name="Su Y.H."/>
            <person name="Putnam N.H."/>
            <person name="Schmutz J."/>
            <person name="Fujiyama A."/>
            <person name="Yu J.K."/>
            <person name="Tagawa K."/>
            <person name="Worley K.C."/>
            <person name="Gibbs R.A."/>
            <person name="Kirschner M.W."/>
            <person name="Lowe C.J."/>
            <person name="Satoh N."/>
            <person name="Rokhsar D.S."/>
            <person name="Gerhart J."/>
        </authorList>
    </citation>
    <scope>NUCLEOTIDE SEQUENCE</scope>
</reference>
<gene>
    <name evidence="7" type="primary">LOC100374453</name>
</gene>
<evidence type="ECO:0000313" key="5">
    <source>
        <dbReference type="EMBL" id="ALR88622.1"/>
    </source>
</evidence>
<proteinExistence type="evidence at transcript level"/>
<feature type="chain" id="PRO_5006832732" evidence="3">
    <location>
        <begin position="24"/>
        <end position="360"/>
    </location>
</feature>
<keyword evidence="3" id="KW-0732">Signal</keyword>
<dbReference type="EMBL" id="KT876124">
    <property type="protein sequence ID" value="ALR88622.1"/>
    <property type="molecule type" value="mRNA"/>
</dbReference>
<dbReference type="KEGG" id="sko:100374453"/>
<feature type="domain" description="VWFD" evidence="4">
    <location>
        <begin position="174"/>
        <end position="360"/>
    </location>
</feature>
<dbReference type="InterPro" id="IPR050780">
    <property type="entry name" value="Mucin_vWF_Thrombospondin_sf"/>
</dbReference>
<dbReference type="PROSITE" id="PS51233">
    <property type="entry name" value="VWFD"/>
    <property type="match status" value="1"/>
</dbReference>
<reference evidence="7" key="2">
    <citation type="submission" date="2025-05" db="UniProtKB">
        <authorList>
            <consortium name="RefSeq"/>
        </authorList>
    </citation>
    <scope>IDENTIFICATION</scope>
    <source>
        <tissue evidence="7">Testes</tissue>
    </source>
</reference>
<dbReference type="Pfam" id="PF00094">
    <property type="entry name" value="VWD"/>
    <property type="match status" value="1"/>
</dbReference>
<evidence type="ECO:0000256" key="3">
    <source>
        <dbReference type="SAM" id="SignalP"/>
    </source>
</evidence>
<keyword evidence="1" id="KW-1015">Disulfide bond</keyword>
<dbReference type="GO" id="GO:0005615">
    <property type="term" value="C:extracellular space"/>
    <property type="evidence" value="ECO:0007669"/>
    <property type="project" value="TreeGrafter"/>
</dbReference>
<organism evidence="5">
    <name type="scientific">Saccoglossus kowalevskii</name>
    <name type="common">Acorn worm</name>
    <dbReference type="NCBI Taxonomy" id="10224"/>
    <lineage>
        <taxon>Eukaryota</taxon>
        <taxon>Metazoa</taxon>
        <taxon>Hemichordata</taxon>
        <taxon>Enteropneusta</taxon>
        <taxon>Harrimaniidae</taxon>
        <taxon>Saccoglossus</taxon>
    </lineage>
</organism>
<dbReference type="Proteomes" id="UP000694865">
    <property type="component" value="Unplaced"/>
</dbReference>
<dbReference type="InterPro" id="IPR001846">
    <property type="entry name" value="VWF_type-D"/>
</dbReference>
<dbReference type="RefSeq" id="XP_002730949.1">
    <property type="nucleotide sequence ID" value="XM_002730903.2"/>
</dbReference>
<sequence length="360" mass="39751">MAKIAIFLSICVIIASLCNDVHGKSVKKRAEAEAEVTGTDSGITLMSLEEAVENYNLGGTELSKRQLPGIHPDAVVLYALMPTCTNILLWIFDFTKDFYGGVMQIKYSTDLANMPPTWTDINQFPVDYFGSPSWITNIGPFKPCTTVHISVQLEKNGDTAYLGNFSTSTDCPCDCTSCIGEPHYTTFENIRFDFNGPCSYILTDTCLQASHSLKMIVKHVFVKANVESIESATVIADGHTLDLLDDGSIQVDGVLVSDTTFITNDGNVQVQVLSQYVKAIFSVTAKWWILWIKNSQTKRNEIRFEIKDNSVLVEKQCGMLGPKYLDKTQHPFLGFIMPNGAITNDATEHGNSWVVLGSCP</sequence>
<keyword evidence="2" id="KW-0325">Glycoprotein</keyword>
<evidence type="ECO:0000256" key="2">
    <source>
        <dbReference type="ARBA" id="ARBA00023180"/>
    </source>
</evidence>
<dbReference type="PANTHER" id="PTHR11339:SF386">
    <property type="entry name" value="HEMOLECTIN, ISOFORM A"/>
    <property type="match status" value="1"/>
</dbReference>
<evidence type="ECO:0000313" key="7">
    <source>
        <dbReference type="RefSeq" id="XP_002730949.1"/>
    </source>
</evidence>
<feature type="signal peptide" evidence="3">
    <location>
        <begin position="1"/>
        <end position="23"/>
    </location>
</feature>
<evidence type="ECO:0000259" key="4">
    <source>
        <dbReference type="PROSITE" id="PS51233"/>
    </source>
</evidence>
<evidence type="ECO:0000256" key="1">
    <source>
        <dbReference type="ARBA" id="ARBA00023157"/>
    </source>
</evidence>
<dbReference type="AlphaFoldDB" id="A0A0U2USN3"/>
<accession>A0A0U2USN3</accession>
<dbReference type="GO" id="GO:0031012">
    <property type="term" value="C:extracellular matrix"/>
    <property type="evidence" value="ECO:0007669"/>
    <property type="project" value="TreeGrafter"/>
</dbReference>
<keyword evidence="6" id="KW-1185">Reference proteome</keyword>
<dbReference type="GeneID" id="100374453"/>
<protein>
    <submittedName>
        <fullName evidence="7">Uncharacterized protein LOC100374453</fullName>
    </submittedName>
    <submittedName>
        <fullName evidence="5">von Willebrand type d domain protein-like m15</fullName>
    </submittedName>
</protein>